<dbReference type="Pfam" id="PF00361">
    <property type="entry name" value="Proton_antipo_M"/>
    <property type="match status" value="1"/>
</dbReference>
<keyword evidence="11 18" id="KW-1133">Transmembrane helix</keyword>
<feature type="transmembrane region" description="Helical" evidence="18">
    <location>
        <begin position="372"/>
        <end position="394"/>
    </location>
</feature>
<keyword evidence="13" id="KW-0830">Ubiquinone</keyword>
<evidence type="ECO:0000259" key="20">
    <source>
        <dbReference type="Pfam" id="PF06455"/>
    </source>
</evidence>
<feature type="transmembrane region" description="Helical" evidence="18">
    <location>
        <begin position="61"/>
        <end position="79"/>
    </location>
</feature>
<evidence type="ECO:0000256" key="12">
    <source>
        <dbReference type="ARBA" id="ARBA00023027"/>
    </source>
</evidence>
<comment type="catalytic activity">
    <reaction evidence="17">
        <text>a ubiquinone + NADH + 5 H(+)(in) = a ubiquinol + NAD(+) + 4 H(+)(out)</text>
        <dbReference type="Rhea" id="RHEA:29091"/>
        <dbReference type="Rhea" id="RHEA-COMP:9565"/>
        <dbReference type="Rhea" id="RHEA-COMP:9566"/>
        <dbReference type="ChEBI" id="CHEBI:15378"/>
        <dbReference type="ChEBI" id="CHEBI:16389"/>
        <dbReference type="ChEBI" id="CHEBI:17976"/>
        <dbReference type="ChEBI" id="CHEBI:57540"/>
        <dbReference type="ChEBI" id="CHEBI:57945"/>
        <dbReference type="EC" id="7.1.1.2"/>
    </reaction>
</comment>
<feature type="transmembrane region" description="Helical" evidence="18">
    <location>
        <begin position="123"/>
        <end position="146"/>
    </location>
</feature>
<accession>A0A346RNJ3</accession>
<dbReference type="InterPro" id="IPR003945">
    <property type="entry name" value="NU5C-like"/>
</dbReference>
<dbReference type="InterPro" id="IPR001750">
    <property type="entry name" value="ND/Mrp_TM"/>
</dbReference>
<feature type="transmembrane region" description="Helical" evidence="18">
    <location>
        <begin position="6"/>
        <end position="30"/>
    </location>
</feature>
<keyword evidence="9" id="KW-1278">Translocase</keyword>
<dbReference type="PRINTS" id="PR01434">
    <property type="entry name" value="NADHDHGNASE5"/>
</dbReference>
<feature type="transmembrane region" description="Helical" evidence="18">
    <location>
        <begin position="476"/>
        <end position="496"/>
    </location>
</feature>
<evidence type="ECO:0000256" key="11">
    <source>
        <dbReference type="ARBA" id="ARBA00022989"/>
    </source>
</evidence>
<feature type="transmembrane region" description="Helical" evidence="18">
    <location>
        <begin position="508"/>
        <end position="530"/>
    </location>
</feature>
<evidence type="ECO:0000313" key="21">
    <source>
        <dbReference type="EMBL" id="AXS67640.1"/>
    </source>
</evidence>
<proteinExistence type="predicted"/>
<name>A0A346RNJ3_9HEMI</name>
<reference evidence="21" key="1">
    <citation type="submission" date="2017-08" db="EMBL/GenBank/DDBJ databases">
        <title>The complete mitochondrial genome of Pellucidus guizhouensis sp. nov (Hemiptera: Cicadellidae: Deltocephalinae).</title>
        <authorList>
            <person name="Xing J.C."/>
            <person name="Wang J.J."/>
        </authorList>
    </citation>
    <scope>NUCLEOTIDE SEQUENCE</scope>
</reference>
<feature type="transmembrane region" description="Helical" evidence="18">
    <location>
        <begin position="214"/>
        <end position="230"/>
    </location>
</feature>
<evidence type="ECO:0000256" key="2">
    <source>
        <dbReference type="ARBA" id="ARBA00004448"/>
    </source>
</evidence>
<keyword evidence="5" id="KW-0813">Transport</keyword>
<evidence type="ECO:0000256" key="3">
    <source>
        <dbReference type="ARBA" id="ARBA00012944"/>
    </source>
</evidence>
<feature type="transmembrane region" description="Helical" evidence="18">
    <location>
        <begin position="153"/>
        <end position="174"/>
    </location>
</feature>
<evidence type="ECO:0000256" key="17">
    <source>
        <dbReference type="ARBA" id="ARBA00049551"/>
    </source>
</evidence>
<comment type="subcellular location">
    <subcellularLocation>
        <location evidence="2">Mitochondrion inner membrane</location>
        <topology evidence="2">Multi-pass membrane protein</topology>
    </subcellularLocation>
</comment>
<evidence type="ECO:0000256" key="7">
    <source>
        <dbReference type="ARBA" id="ARBA00022692"/>
    </source>
</evidence>
<keyword evidence="6" id="KW-0679">Respiratory chain</keyword>
<evidence type="ECO:0000256" key="4">
    <source>
        <dbReference type="ARBA" id="ARBA00021096"/>
    </source>
</evidence>
<feature type="transmembrane region" description="Helical" evidence="18">
    <location>
        <begin position="236"/>
        <end position="260"/>
    </location>
</feature>
<evidence type="ECO:0000256" key="1">
    <source>
        <dbReference type="ARBA" id="ARBA00003257"/>
    </source>
</evidence>
<evidence type="ECO:0000256" key="16">
    <source>
        <dbReference type="ARBA" id="ARBA00031027"/>
    </source>
</evidence>
<comment type="function">
    <text evidence="1">Core subunit of the mitochondrial membrane respiratory chain NADH dehydrogenase (Complex I) that is believed to belong to the minimal assembly required for catalysis. Complex I functions in the transfer of electrons from NADH to the respiratory chain. The immediate electron acceptor for the enzyme is believed to be ubiquinone.</text>
</comment>
<evidence type="ECO:0000256" key="9">
    <source>
        <dbReference type="ARBA" id="ARBA00022967"/>
    </source>
</evidence>
<evidence type="ECO:0000256" key="13">
    <source>
        <dbReference type="ARBA" id="ARBA00023075"/>
    </source>
</evidence>
<gene>
    <name evidence="21" type="primary">ND5</name>
</gene>
<keyword evidence="10" id="KW-0249">Electron transport</keyword>
<feature type="domain" description="NADH:quinone oxidoreductase/Mrp antiporter transmembrane" evidence="19">
    <location>
        <begin position="108"/>
        <end position="377"/>
    </location>
</feature>
<protein>
    <recommendedName>
        <fullName evidence="4">NADH-ubiquinone oxidoreductase chain 5</fullName>
        <ecNumber evidence="3">7.1.1.2</ecNumber>
    </recommendedName>
    <alternativeName>
        <fullName evidence="16">NADH dehydrogenase subunit 5</fullName>
    </alternativeName>
</protein>
<evidence type="ECO:0000256" key="18">
    <source>
        <dbReference type="SAM" id="Phobius"/>
    </source>
</evidence>
<keyword evidence="12" id="KW-0520">NAD</keyword>
<geneLocation type="mitochondrion" evidence="21"/>
<feature type="transmembrane region" description="Helical" evidence="18">
    <location>
        <begin position="267"/>
        <end position="287"/>
    </location>
</feature>
<keyword evidence="8" id="KW-0999">Mitochondrion inner membrane</keyword>
<evidence type="ECO:0000256" key="10">
    <source>
        <dbReference type="ARBA" id="ARBA00022982"/>
    </source>
</evidence>
<evidence type="ECO:0000256" key="15">
    <source>
        <dbReference type="ARBA" id="ARBA00023136"/>
    </source>
</evidence>
<feature type="domain" description="NADH dehydrogenase subunit 5 C-terminal" evidence="20">
    <location>
        <begin position="388"/>
        <end position="559"/>
    </location>
</feature>
<dbReference type="GO" id="GO:0008137">
    <property type="term" value="F:NADH dehydrogenase (ubiquinone) activity"/>
    <property type="evidence" value="ECO:0007669"/>
    <property type="project" value="UniProtKB-EC"/>
</dbReference>
<organism evidence="21">
    <name type="scientific">Cicadellidae gen. sp. 1 JCX-2018</name>
    <dbReference type="NCBI Taxonomy" id="2306300"/>
    <lineage>
        <taxon>Eukaryota</taxon>
        <taxon>Metazoa</taxon>
        <taxon>Ecdysozoa</taxon>
        <taxon>Arthropoda</taxon>
        <taxon>Hexapoda</taxon>
        <taxon>Insecta</taxon>
        <taxon>Pterygota</taxon>
        <taxon>Neoptera</taxon>
        <taxon>Paraneoptera</taxon>
        <taxon>Hemiptera</taxon>
        <taxon>Auchenorrhyncha</taxon>
        <taxon>Membracoidea</taxon>
        <taxon>Cicadellidae</taxon>
    </lineage>
</organism>
<dbReference type="InterPro" id="IPR010934">
    <property type="entry name" value="NADH_DH_su5_C"/>
</dbReference>
<dbReference type="GO" id="GO:0042773">
    <property type="term" value="P:ATP synthesis coupled electron transport"/>
    <property type="evidence" value="ECO:0007669"/>
    <property type="project" value="InterPro"/>
</dbReference>
<keyword evidence="7 18" id="KW-0812">Transmembrane</keyword>
<evidence type="ECO:0000256" key="5">
    <source>
        <dbReference type="ARBA" id="ARBA00022448"/>
    </source>
</evidence>
<evidence type="ECO:0000259" key="19">
    <source>
        <dbReference type="Pfam" id="PF00361"/>
    </source>
</evidence>
<dbReference type="PANTHER" id="PTHR42829">
    <property type="entry name" value="NADH-UBIQUINONE OXIDOREDUCTASE CHAIN 5"/>
    <property type="match status" value="1"/>
</dbReference>
<dbReference type="GO" id="GO:0003954">
    <property type="term" value="F:NADH dehydrogenase activity"/>
    <property type="evidence" value="ECO:0007669"/>
    <property type="project" value="TreeGrafter"/>
</dbReference>
<sequence>MVNLNYYFLSFFFMLISSVFFFLIFLILLMEDMVVMVEWNFLILNSISVCYLFYFDWISCTFISVVLFISSMVILYSSDYMGSFGYLSIRFLMLVNLFVISMIMMIISPNLLSILLGWDGLGLVSYCLVIYYMSMSSYLAGMITCLMNRLGDIGLLVCISWMFCYGSWMFMFYSGLYSNLIFFILIISSFTKSAQIPFSCWLPAAMSAPTPVSSLVHSSTLVTAGVYLLIRFNFCLFYFNSCLFLLSLLTVVMASFCAVYEYDLKSVIALSTLSQLGLMMTSLLLGFSELSFFHLISHAMFKSLLFLCSGLMIYIMGDNQDLRSMGSLMYFMPFTSCCFNISNFSLCGMPFLTGFYSKDLVIEMMVFSNLNIFLFFIYYLSLSLTVIYSFRLIYYSLLYNYKFMMFTSVLDSSNLYNMYLSIFILSIMSLIFGSLLLWLLNFDLGFMVFPSLLSFSTMFCFFIGLWLGYELIYMKSFFSMNIIMFNGCMWYLYGYMFNVYNLLYKSSYLSLFVLFWGEYYGPLGISYYLLKLVNLFQMYMLTSIKFYFITFLFWLLIMI</sequence>
<feature type="transmembrane region" description="Helical" evidence="18">
    <location>
        <begin position="91"/>
        <end position="117"/>
    </location>
</feature>
<keyword evidence="14 21" id="KW-0496">Mitochondrion</keyword>
<feature type="transmembrane region" description="Helical" evidence="18">
    <location>
        <begin position="415"/>
        <end position="440"/>
    </location>
</feature>
<feature type="transmembrane region" description="Helical" evidence="18">
    <location>
        <begin position="328"/>
        <end position="352"/>
    </location>
</feature>
<evidence type="ECO:0000256" key="14">
    <source>
        <dbReference type="ARBA" id="ARBA00023128"/>
    </source>
</evidence>
<keyword evidence="15 18" id="KW-0472">Membrane</keyword>
<dbReference type="EC" id="7.1.1.2" evidence="3"/>
<feature type="transmembrane region" description="Helical" evidence="18">
    <location>
        <begin position="446"/>
        <end position="469"/>
    </location>
</feature>
<dbReference type="GO" id="GO:0015990">
    <property type="term" value="P:electron transport coupled proton transport"/>
    <property type="evidence" value="ECO:0007669"/>
    <property type="project" value="TreeGrafter"/>
</dbReference>
<feature type="transmembrane region" description="Helical" evidence="18">
    <location>
        <begin position="293"/>
        <end position="316"/>
    </location>
</feature>
<evidence type="ECO:0000256" key="8">
    <source>
        <dbReference type="ARBA" id="ARBA00022792"/>
    </source>
</evidence>
<evidence type="ECO:0000256" key="6">
    <source>
        <dbReference type="ARBA" id="ARBA00022660"/>
    </source>
</evidence>
<feature type="transmembrane region" description="Helical" evidence="18">
    <location>
        <begin position="180"/>
        <end position="202"/>
    </location>
</feature>
<dbReference type="EMBL" id="MF784429">
    <property type="protein sequence ID" value="AXS67640.1"/>
    <property type="molecule type" value="Genomic_DNA"/>
</dbReference>
<dbReference type="GO" id="GO:0005743">
    <property type="term" value="C:mitochondrial inner membrane"/>
    <property type="evidence" value="ECO:0007669"/>
    <property type="project" value="UniProtKB-SubCell"/>
</dbReference>
<dbReference type="PANTHER" id="PTHR42829:SF2">
    <property type="entry name" value="NADH-UBIQUINONE OXIDOREDUCTASE CHAIN 5"/>
    <property type="match status" value="1"/>
</dbReference>
<feature type="transmembrane region" description="Helical" evidence="18">
    <location>
        <begin position="537"/>
        <end position="557"/>
    </location>
</feature>
<dbReference type="AlphaFoldDB" id="A0A346RNJ3"/>
<dbReference type="Pfam" id="PF06455">
    <property type="entry name" value="NADH5_C"/>
    <property type="match status" value="1"/>
</dbReference>